<dbReference type="STRING" id="747525.W4JTG5"/>
<dbReference type="AlphaFoldDB" id="W4JTG5"/>
<name>W4JTG5_HETIT</name>
<dbReference type="RefSeq" id="XP_009551709.1">
    <property type="nucleotide sequence ID" value="XM_009553414.1"/>
</dbReference>
<dbReference type="InterPro" id="IPR002669">
    <property type="entry name" value="UreD"/>
</dbReference>
<sequence length="315" mass="33898">MTTNATSSQAGSGRIALQAHGKEAAFAELSCTYPLKLLSPRTPQDGVAVVYMLTYGGGLVGGDRIALSVDVGARTTLMLLSQGSTKVFKTRRGGRASVQHITTSPAGAMASSTQRMDVHVADGALLALLPDPVTCFRAASYHQAQTFHLHGRASAVLLDWLTSGRRALGEEWAFARYFSVNEVFIDGKRVARDAMLLEEEEGEEGEADAARSAALPRRVLGDRLAPYSCYATLILCGPAMADVVRVLDDRYREISVYKHRSAPELLWSLSAAAGDGGRIVRVAGRETEDVRTWLRESLSGLEGLLGADTLRRAFV</sequence>
<gene>
    <name evidence="3" type="ORF">HETIRDRAFT_480990</name>
</gene>
<proteinExistence type="inferred from homology"/>
<dbReference type="GO" id="GO:0016151">
    <property type="term" value="F:nickel cation binding"/>
    <property type="evidence" value="ECO:0007669"/>
    <property type="project" value="InterPro"/>
</dbReference>
<keyword evidence="4" id="KW-1185">Reference proteome</keyword>
<evidence type="ECO:0000256" key="1">
    <source>
        <dbReference type="ARBA" id="ARBA00007177"/>
    </source>
</evidence>
<reference evidence="3 4" key="1">
    <citation type="journal article" date="2012" name="New Phytol.">
        <title>Insight into trade-off between wood decay and parasitism from the genome of a fungal forest pathogen.</title>
        <authorList>
            <person name="Olson A."/>
            <person name="Aerts A."/>
            <person name="Asiegbu F."/>
            <person name="Belbahri L."/>
            <person name="Bouzid O."/>
            <person name="Broberg A."/>
            <person name="Canback B."/>
            <person name="Coutinho P.M."/>
            <person name="Cullen D."/>
            <person name="Dalman K."/>
            <person name="Deflorio G."/>
            <person name="van Diepen L.T."/>
            <person name="Dunand C."/>
            <person name="Duplessis S."/>
            <person name="Durling M."/>
            <person name="Gonthier P."/>
            <person name="Grimwood J."/>
            <person name="Fossdal C.G."/>
            <person name="Hansson D."/>
            <person name="Henrissat B."/>
            <person name="Hietala A."/>
            <person name="Himmelstrand K."/>
            <person name="Hoffmeister D."/>
            <person name="Hogberg N."/>
            <person name="James T.Y."/>
            <person name="Karlsson M."/>
            <person name="Kohler A."/>
            <person name="Kues U."/>
            <person name="Lee Y.H."/>
            <person name="Lin Y.C."/>
            <person name="Lind M."/>
            <person name="Lindquist E."/>
            <person name="Lombard V."/>
            <person name="Lucas S."/>
            <person name="Lunden K."/>
            <person name="Morin E."/>
            <person name="Murat C."/>
            <person name="Park J."/>
            <person name="Raffaello T."/>
            <person name="Rouze P."/>
            <person name="Salamov A."/>
            <person name="Schmutz J."/>
            <person name="Solheim H."/>
            <person name="Stahlberg J."/>
            <person name="Velez H."/>
            <person name="de Vries R.P."/>
            <person name="Wiebenga A."/>
            <person name="Woodward S."/>
            <person name="Yakovlev I."/>
            <person name="Garbelotto M."/>
            <person name="Martin F."/>
            <person name="Grigoriev I.V."/>
            <person name="Stenlid J."/>
        </authorList>
    </citation>
    <scope>NUCLEOTIDE SEQUENCE [LARGE SCALE GENOMIC DNA]</scope>
    <source>
        <strain evidence="3 4">TC 32-1</strain>
    </source>
</reference>
<dbReference type="Proteomes" id="UP000030671">
    <property type="component" value="Unassembled WGS sequence"/>
</dbReference>
<organism evidence="3 4">
    <name type="scientific">Heterobasidion irregulare (strain TC 32-1)</name>
    <dbReference type="NCBI Taxonomy" id="747525"/>
    <lineage>
        <taxon>Eukaryota</taxon>
        <taxon>Fungi</taxon>
        <taxon>Dikarya</taxon>
        <taxon>Basidiomycota</taxon>
        <taxon>Agaricomycotina</taxon>
        <taxon>Agaricomycetes</taxon>
        <taxon>Russulales</taxon>
        <taxon>Bondarzewiaceae</taxon>
        <taxon>Heterobasidion</taxon>
        <taxon>Heterobasidion annosum species complex</taxon>
    </lineage>
</organism>
<evidence type="ECO:0000256" key="2">
    <source>
        <dbReference type="ARBA" id="ARBA00023186"/>
    </source>
</evidence>
<dbReference type="eggNOG" id="ENOG502QSQN">
    <property type="taxonomic scope" value="Eukaryota"/>
</dbReference>
<comment type="similarity">
    <text evidence="1">Belongs to the UreD family.</text>
</comment>
<dbReference type="PANTHER" id="PTHR33643">
    <property type="entry name" value="UREASE ACCESSORY PROTEIN D"/>
    <property type="match status" value="1"/>
</dbReference>
<dbReference type="InParanoid" id="W4JTG5"/>
<dbReference type="KEGG" id="hir:HETIRDRAFT_480990"/>
<dbReference type="Pfam" id="PF01774">
    <property type="entry name" value="UreD"/>
    <property type="match status" value="1"/>
</dbReference>
<evidence type="ECO:0008006" key="5">
    <source>
        <dbReference type="Google" id="ProtNLM"/>
    </source>
</evidence>
<protein>
    <recommendedName>
        <fullName evidence="5">UreD-domain-containing protein</fullName>
    </recommendedName>
</protein>
<keyword evidence="2" id="KW-0143">Chaperone</keyword>
<evidence type="ECO:0000313" key="4">
    <source>
        <dbReference type="Proteomes" id="UP000030671"/>
    </source>
</evidence>
<dbReference type="GeneID" id="20677949"/>
<dbReference type="HAMAP" id="MF_01384">
    <property type="entry name" value="UreD"/>
    <property type="match status" value="1"/>
</dbReference>
<dbReference type="HOGENOM" id="CLU_021703_1_1_1"/>
<dbReference type="OrthoDB" id="5550464at2759"/>
<dbReference type="FunCoup" id="W4JTG5">
    <property type="interactions" value="37"/>
</dbReference>
<accession>W4JTG5</accession>
<dbReference type="EMBL" id="KI925464">
    <property type="protein sequence ID" value="ETW76842.1"/>
    <property type="molecule type" value="Genomic_DNA"/>
</dbReference>
<dbReference type="PANTHER" id="PTHR33643:SF1">
    <property type="entry name" value="UREASE ACCESSORY PROTEIN D"/>
    <property type="match status" value="1"/>
</dbReference>
<evidence type="ECO:0000313" key="3">
    <source>
        <dbReference type="EMBL" id="ETW76842.1"/>
    </source>
</evidence>